<dbReference type="GO" id="GO:0005802">
    <property type="term" value="C:trans-Golgi network"/>
    <property type="evidence" value="ECO:0007669"/>
    <property type="project" value="TreeGrafter"/>
</dbReference>
<keyword evidence="7" id="KW-1185">Reference proteome</keyword>
<sequence>MAPVFSLVLDIELPEDVVFMFPELYLTLKNGRVLSVKSFFGWVWKSVYQAAVIMMGAIGLFENSFMNIVSITFTSLILSELLNVASEIQTWHPLMVASEICTIIIYIFSMFILRRYFDIAYIVTSAFWMKVIAITLVSWVPLQVFKVVKKVLQPPQYTKLSGM</sequence>
<protein>
    <submittedName>
        <fullName evidence="6">Cation-transporting atpase family protein</fullName>
    </submittedName>
</protein>
<dbReference type="VEuPathDB" id="ToxoDB:CSUI_006974"/>
<dbReference type="GeneID" id="94430335"/>
<keyword evidence="4" id="KW-1133">Transmembrane helix</keyword>
<dbReference type="Pfam" id="PF16212">
    <property type="entry name" value="PhoLip_ATPase_C"/>
    <property type="match status" value="1"/>
</dbReference>
<dbReference type="EMBL" id="MIGC01003591">
    <property type="protein sequence ID" value="PHJ19199.1"/>
    <property type="molecule type" value="Genomic_DNA"/>
</dbReference>
<accession>A0A2C6KPZ2</accession>
<dbReference type="PANTHER" id="PTHR24092">
    <property type="entry name" value="PROBABLE PHOSPHOLIPID-TRANSPORTING ATPASE"/>
    <property type="match status" value="1"/>
</dbReference>
<comment type="caution">
    <text evidence="6">The sequence shown here is derived from an EMBL/GenBank/DDBJ whole genome shotgun (WGS) entry which is preliminary data.</text>
</comment>
<keyword evidence="4" id="KW-0812">Transmembrane</keyword>
<dbReference type="InterPro" id="IPR023298">
    <property type="entry name" value="ATPase_P-typ_TM_dom_sf"/>
</dbReference>
<reference evidence="6 7" key="1">
    <citation type="journal article" date="2017" name="Int. J. Parasitol.">
        <title>The genome of the protozoan parasite Cystoisospora suis and a reverse vaccinology approach to identify vaccine candidates.</title>
        <authorList>
            <person name="Palmieri N."/>
            <person name="Shrestha A."/>
            <person name="Ruttkowski B."/>
            <person name="Beck T."/>
            <person name="Vogl C."/>
            <person name="Tomley F."/>
            <person name="Blake D.P."/>
            <person name="Joachim A."/>
        </authorList>
    </citation>
    <scope>NUCLEOTIDE SEQUENCE [LARGE SCALE GENOMIC DNA]</scope>
    <source>
        <strain evidence="6 7">Wien I</strain>
    </source>
</reference>
<feature type="domain" description="P-type ATPase C-terminal" evidence="5">
    <location>
        <begin position="3"/>
        <end position="154"/>
    </location>
</feature>
<dbReference type="GO" id="GO:0140326">
    <property type="term" value="F:ATPase-coupled intramembrane lipid transporter activity"/>
    <property type="evidence" value="ECO:0007669"/>
    <property type="project" value="TreeGrafter"/>
</dbReference>
<keyword evidence="4" id="KW-0472">Membrane</keyword>
<comment type="subcellular location">
    <subcellularLocation>
        <location evidence="1">Membrane</location>
        <topology evidence="1">Multi-pass membrane protein</topology>
    </subcellularLocation>
</comment>
<dbReference type="GO" id="GO:0005768">
    <property type="term" value="C:endosome"/>
    <property type="evidence" value="ECO:0007669"/>
    <property type="project" value="TreeGrafter"/>
</dbReference>
<feature type="transmembrane region" description="Helical" evidence="4">
    <location>
        <begin position="119"/>
        <end position="140"/>
    </location>
</feature>
<dbReference type="GO" id="GO:0006897">
    <property type="term" value="P:endocytosis"/>
    <property type="evidence" value="ECO:0007669"/>
    <property type="project" value="TreeGrafter"/>
</dbReference>
<keyword evidence="2" id="KW-0479">Metal-binding</keyword>
<evidence type="ECO:0000313" key="7">
    <source>
        <dbReference type="Proteomes" id="UP000221165"/>
    </source>
</evidence>
<dbReference type="GO" id="GO:0005886">
    <property type="term" value="C:plasma membrane"/>
    <property type="evidence" value="ECO:0007669"/>
    <property type="project" value="TreeGrafter"/>
</dbReference>
<dbReference type="GO" id="GO:0045332">
    <property type="term" value="P:phospholipid translocation"/>
    <property type="evidence" value="ECO:0007669"/>
    <property type="project" value="TreeGrafter"/>
</dbReference>
<organism evidence="6 7">
    <name type="scientific">Cystoisospora suis</name>
    <dbReference type="NCBI Taxonomy" id="483139"/>
    <lineage>
        <taxon>Eukaryota</taxon>
        <taxon>Sar</taxon>
        <taxon>Alveolata</taxon>
        <taxon>Apicomplexa</taxon>
        <taxon>Conoidasida</taxon>
        <taxon>Coccidia</taxon>
        <taxon>Eucoccidiorida</taxon>
        <taxon>Eimeriorina</taxon>
        <taxon>Sarcocystidae</taxon>
        <taxon>Cystoisospora</taxon>
    </lineage>
</organism>
<evidence type="ECO:0000256" key="2">
    <source>
        <dbReference type="ARBA" id="ARBA00022723"/>
    </source>
</evidence>
<feature type="transmembrane region" description="Helical" evidence="4">
    <location>
        <begin position="39"/>
        <end position="58"/>
    </location>
</feature>
<dbReference type="GO" id="GO:0046872">
    <property type="term" value="F:metal ion binding"/>
    <property type="evidence" value="ECO:0007669"/>
    <property type="project" value="UniProtKB-KW"/>
</dbReference>
<evidence type="ECO:0000259" key="5">
    <source>
        <dbReference type="Pfam" id="PF16212"/>
    </source>
</evidence>
<evidence type="ECO:0000256" key="3">
    <source>
        <dbReference type="ARBA" id="ARBA00022842"/>
    </source>
</evidence>
<dbReference type="SUPFAM" id="SSF81665">
    <property type="entry name" value="Calcium ATPase, transmembrane domain M"/>
    <property type="match status" value="1"/>
</dbReference>
<name>A0A2C6KPZ2_9APIC</name>
<keyword evidence="3" id="KW-0460">Magnesium</keyword>
<evidence type="ECO:0000256" key="1">
    <source>
        <dbReference type="ARBA" id="ARBA00004141"/>
    </source>
</evidence>
<dbReference type="OrthoDB" id="345777at2759"/>
<evidence type="ECO:0000313" key="6">
    <source>
        <dbReference type="EMBL" id="PHJ19199.1"/>
    </source>
</evidence>
<evidence type="ECO:0000256" key="4">
    <source>
        <dbReference type="SAM" id="Phobius"/>
    </source>
</evidence>
<dbReference type="InterPro" id="IPR032630">
    <property type="entry name" value="P_typ_ATPase_c"/>
</dbReference>
<dbReference type="PANTHER" id="PTHR24092:SF5">
    <property type="entry name" value="PHOSPHOLIPID-TRANSPORTING ATPASE"/>
    <property type="match status" value="1"/>
</dbReference>
<feature type="transmembrane region" description="Helical" evidence="4">
    <location>
        <begin position="94"/>
        <end position="113"/>
    </location>
</feature>
<dbReference type="RefSeq" id="XP_067920901.1">
    <property type="nucleotide sequence ID" value="XM_068067124.1"/>
</dbReference>
<proteinExistence type="predicted"/>
<dbReference type="GO" id="GO:0006890">
    <property type="term" value="P:retrograde vesicle-mediated transport, Golgi to endoplasmic reticulum"/>
    <property type="evidence" value="ECO:0007669"/>
    <property type="project" value="TreeGrafter"/>
</dbReference>
<dbReference type="AlphaFoldDB" id="A0A2C6KPZ2"/>
<dbReference type="Proteomes" id="UP000221165">
    <property type="component" value="Unassembled WGS sequence"/>
</dbReference>
<gene>
    <name evidence="6" type="ORF">CSUI_006974</name>
</gene>